<evidence type="ECO:0000313" key="2">
    <source>
        <dbReference type="EMBL" id="KOG55931.1"/>
    </source>
</evidence>
<gene>
    <name evidence="2" type="ORF">ADK75_09150</name>
</gene>
<reference evidence="3" key="1">
    <citation type="submission" date="2015-07" db="EMBL/GenBank/DDBJ databases">
        <authorList>
            <consortium name="Consortium for Microbial Forensics and Genomics (microFORGE)"/>
            <person name="Knight B.M."/>
            <person name="Roberts D.P."/>
            <person name="Lin D."/>
            <person name="Hari K."/>
            <person name="Fletcher J."/>
            <person name="Melcher U."/>
            <person name="Blagden T."/>
            <person name="Winegar R.A."/>
        </authorList>
    </citation>
    <scope>NUCLEOTIDE SEQUENCE [LARGE SCALE GENOMIC DNA]</scope>
    <source>
        <strain evidence="3">NRRL B-1447</strain>
    </source>
</reference>
<protein>
    <submittedName>
        <fullName evidence="2">Uncharacterized protein</fullName>
    </submittedName>
</protein>
<proteinExistence type="predicted"/>
<dbReference type="EMBL" id="LGUV01000071">
    <property type="protein sequence ID" value="KOG55931.1"/>
    <property type="molecule type" value="Genomic_DNA"/>
</dbReference>
<evidence type="ECO:0000256" key="1">
    <source>
        <dbReference type="SAM" id="MobiDB-lite"/>
    </source>
</evidence>
<feature type="compositionally biased region" description="Low complexity" evidence="1">
    <location>
        <begin position="89"/>
        <end position="100"/>
    </location>
</feature>
<dbReference type="AlphaFoldDB" id="A0A0L8MZR7"/>
<accession>A0A0L8MZR7</accession>
<organism evidence="2 3">
    <name type="scientific">Streptomyces virginiae</name>
    <name type="common">Streptomyces cinnamonensis</name>
    <dbReference type="NCBI Taxonomy" id="1961"/>
    <lineage>
        <taxon>Bacteria</taxon>
        <taxon>Bacillati</taxon>
        <taxon>Actinomycetota</taxon>
        <taxon>Actinomycetes</taxon>
        <taxon>Kitasatosporales</taxon>
        <taxon>Streptomycetaceae</taxon>
        <taxon>Streptomyces</taxon>
    </lineage>
</organism>
<name>A0A0L8MZR7_STRVG</name>
<dbReference type="Proteomes" id="UP000037084">
    <property type="component" value="Unassembled WGS sequence"/>
</dbReference>
<feature type="region of interest" description="Disordered" evidence="1">
    <location>
        <begin position="89"/>
        <end position="114"/>
    </location>
</feature>
<dbReference type="PATRIC" id="fig|1961.12.peg.2117"/>
<comment type="caution">
    <text evidence="2">The sequence shown here is derived from an EMBL/GenBank/DDBJ whole genome shotgun (WGS) entry which is preliminary data.</text>
</comment>
<evidence type="ECO:0000313" key="3">
    <source>
        <dbReference type="Proteomes" id="UP000037084"/>
    </source>
</evidence>
<sequence length="138" mass="15450">MILHRALAVNRTVCRLSFRDLNRGTPMRGRLPLRLSKTFRYAVSRSRNDCCRTTADTSPSHSRSGVFFAAVTLLDSSADVTNASPAFRASSRTRSASLKTTRAHPNTLANAQRRGPFGYRQKLYRSCIPTILRRLVHG</sequence>